<gene>
    <name evidence="2" type="ORF">B0H63DRAFT_364482</name>
</gene>
<feature type="domain" description="Heterokaryon incompatibility" evidence="1">
    <location>
        <begin position="3"/>
        <end position="62"/>
    </location>
</feature>
<reference evidence="2" key="1">
    <citation type="journal article" date="2023" name="Mol. Phylogenet. Evol.">
        <title>Genome-scale phylogeny and comparative genomics of the fungal order Sordariales.</title>
        <authorList>
            <person name="Hensen N."/>
            <person name="Bonometti L."/>
            <person name="Westerberg I."/>
            <person name="Brannstrom I.O."/>
            <person name="Guillou S."/>
            <person name="Cros-Aarteil S."/>
            <person name="Calhoun S."/>
            <person name="Haridas S."/>
            <person name="Kuo A."/>
            <person name="Mondo S."/>
            <person name="Pangilinan J."/>
            <person name="Riley R."/>
            <person name="LaButti K."/>
            <person name="Andreopoulos B."/>
            <person name="Lipzen A."/>
            <person name="Chen C."/>
            <person name="Yan M."/>
            <person name="Daum C."/>
            <person name="Ng V."/>
            <person name="Clum A."/>
            <person name="Steindorff A."/>
            <person name="Ohm R.A."/>
            <person name="Martin F."/>
            <person name="Silar P."/>
            <person name="Natvig D.O."/>
            <person name="Lalanne C."/>
            <person name="Gautier V."/>
            <person name="Ament-Velasquez S.L."/>
            <person name="Kruys A."/>
            <person name="Hutchinson M.I."/>
            <person name="Powell A.J."/>
            <person name="Barry K."/>
            <person name="Miller A.N."/>
            <person name="Grigoriev I.V."/>
            <person name="Debuchy R."/>
            <person name="Gladieux P."/>
            <person name="Hiltunen Thoren M."/>
            <person name="Johannesson H."/>
        </authorList>
    </citation>
    <scope>NUCLEOTIDE SEQUENCE</scope>
    <source>
        <strain evidence="2">CBS 232.78</strain>
    </source>
</reference>
<dbReference type="EMBL" id="JAULSW010000003">
    <property type="protein sequence ID" value="KAK3387353.1"/>
    <property type="molecule type" value="Genomic_DNA"/>
</dbReference>
<name>A0AAE0U1A4_9PEZI</name>
<dbReference type="InterPro" id="IPR010730">
    <property type="entry name" value="HET"/>
</dbReference>
<feature type="non-terminal residue" evidence="2">
    <location>
        <position position="65"/>
    </location>
</feature>
<proteinExistence type="predicted"/>
<dbReference type="Proteomes" id="UP001285441">
    <property type="component" value="Unassembled WGS sequence"/>
</dbReference>
<dbReference type="AlphaFoldDB" id="A0AAE0U1A4"/>
<accession>A0AAE0U1A4</accession>
<protein>
    <recommendedName>
        <fullName evidence="1">Heterokaryon incompatibility domain-containing protein</fullName>
    </recommendedName>
</protein>
<keyword evidence="3" id="KW-1185">Reference proteome</keyword>
<feature type="non-terminal residue" evidence="2">
    <location>
        <position position="1"/>
    </location>
</feature>
<evidence type="ECO:0000313" key="2">
    <source>
        <dbReference type="EMBL" id="KAK3387353.1"/>
    </source>
</evidence>
<organism evidence="2 3">
    <name type="scientific">Podospora didyma</name>
    <dbReference type="NCBI Taxonomy" id="330526"/>
    <lineage>
        <taxon>Eukaryota</taxon>
        <taxon>Fungi</taxon>
        <taxon>Dikarya</taxon>
        <taxon>Ascomycota</taxon>
        <taxon>Pezizomycotina</taxon>
        <taxon>Sordariomycetes</taxon>
        <taxon>Sordariomycetidae</taxon>
        <taxon>Sordariales</taxon>
        <taxon>Podosporaceae</taxon>
        <taxon>Podospora</taxon>
    </lineage>
</organism>
<evidence type="ECO:0000259" key="1">
    <source>
        <dbReference type="Pfam" id="PF06985"/>
    </source>
</evidence>
<evidence type="ECO:0000313" key="3">
    <source>
        <dbReference type="Proteomes" id="UP001285441"/>
    </source>
</evidence>
<reference evidence="2" key="2">
    <citation type="submission" date="2023-06" db="EMBL/GenBank/DDBJ databases">
        <authorList>
            <consortium name="Lawrence Berkeley National Laboratory"/>
            <person name="Haridas S."/>
            <person name="Hensen N."/>
            <person name="Bonometti L."/>
            <person name="Westerberg I."/>
            <person name="Brannstrom I.O."/>
            <person name="Guillou S."/>
            <person name="Cros-Aarteil S."/>
            <person name="Calhoun S."/>
            <person name="Kuo A."/>
            <person name="Mondo S."/>
            <person name="Pangilinan J."/>
            <person name="Riley R."/>
            <person name="LaButti K."/>
            <person name="Andreopoulos B."/>
            <person name="Lipzen A."/>
            <person name="Chen C."/>
            <person name="Yanf M."/>
            <person name="Daum C."/>
            <person name="Ng V."/>
            <person name="Clum A."/>
            <person name="Steindorff A."/>
            <person name="Ohm R."/>
            <person name="Martin F."/>
            <person name="Silar P."/>
            <person name="Natvig D."/>
            <person name="Lalanne C."/>
            <person name="Gautier V."/>
            <person name="Ament-velasquez S.L."/>
            <person name="Kruys A."/>
            <person name="Hutchinson M.I."/>
            <person name="Powell A.J."/>
            <person name="Barry K."/>
            <person name="Miller A.N."/>
            <person name="Grigoriev I.V."/>
            <person name="Debuchy R."/>
            <person name="Gladieux P."/>
            <person name="Thoren M.H."/>
            <person name="Johannesson H."/>
        </authorList>
    </citation>
    <scope>NUCLEOTIDE SEQUENCE</scope>
    <source>
        <strain evidence="2">CBS 232.78</strain>
    </source>
</reference>
<dbReference type="PANTHER" id="PTHR33112:SF16">
    <property type="entry name" value="HETEROKARYON INCOMPATIBILITY DOMAIN-CONTAINING PROTEIN"/>
    <property type="match status" value="1"/>
</dbReference>
<sequence>RAFMDAISATSPLGLEYIWIDCLCIIQDDSDDWLRESSKISKVYGGSVVTISASGATDGSVGCFL</sequence>
<comment type="caution">
    <text evidence="2">The sequence shown here is derived from an EMBL/GenBank/DDBJ whole genome shotgun (WGS) entry which is preliminary data.</text>
</comment>
<dbReference type="PANTHER" id="PTHR33112">
    <property type="entry name" value="DOMAIN PROTEIN, PUTATIVE-RELATED"/>
    <property type="match status" value="1"/>
</dbReference>
<dbReference type="Pfam" id="PF06985">
    <property type="entry name" value="HET"/>
    <property type="match status" value="1"/>
</dbReference>